<protein>
    <submittedName>
        <fullName evidence="1">Uncharacterized protein</fullName>
    </submittedName>
</protein>
<gene>
    <name evidence="1" type="ORF">G9F27_000799</name>
</gene>
<evidence type="ECO:0000313" key="1">
    <source>
        <dbReference type="EMBL" id="HAF2126695.1"/>
    </source>
</evidence>
<accession>A0A743SNL0</accession>
<reference evidence="1" key="2">
    <citation type="submission" date="2020-02" db="EMBL/GenBank/DDBJ databases">
        <authorList>
            <consortium name="NCBI Pathogen Detection Project"/>
        </authorList>
    </citation>
    <scope>NUCLEOTIDE SEQUENCE</scope>
    <source>
        <strain evidence="1">MA.CK_00/00001968</strain>
    </source>
</reference>
<dbReference type="EMBL" id="DAAUQX010000004">
    <property type="protein sequence ID" value="HAF2126695.1"/>
    <property type="molecule type" value="Genomic_DNA"/>
</dbReference>
<proteinExistence type="predicted"/>
<sequence length="91" mass="10514">MKNNISFRAEIIEKGNTDFIFLYACDGGVNDLIHTQPMTPECESELDRLMHQLPRDAYNAVCLAMVKRMDLLDAMIDAMTRIAKEHKRNRN</sequence>
<comment type="caution">
    <text evidence="1">The sequence shown here is derived from an EMBL/GenBank/DDBJ whole genome shotgun (WGS) entry which is preliminary data.</text>
</comment>
<reference evidence="1" key="1">
    <citation type="journal article" date="2018" name="Genome Biol.">
        <title>SKESA: strategic k-mer extension for scrupulous assemblies.</title>
        <authorList>
            <person name="Souvorov A."/>
            <person name="Agarwala R."/>
            <person name="Lipman D.J."/>
        </authorList>
    </citation>
    <scope>NUCLEOTIDE SEQUENCE</scope>
    <source>
        <strain evidence="1">MA.CK_00/00001968</strain>
    </source>
</reference>
<organism evidence="1">
    <name type="scientific">Salmonella enterica</name>
    <name type="common">Salmonella choleraesuis</name>
    <dbReference type="NCBI Taxonomy" id="28901"/>
    <lineage>
        <taxon>Bacteria</taxon>
        <taxon>Pseudomonadati</taxon>
        <taxon>Pseudomonadota</taxon>
        <taxon>Gammaproteobacteria</taxon>
        <taxon>Enterobacterales</taxon>
        <taxon>Enterobacteriaceae</taxon>
        <taxon>Salmonella</taxon>
    </lineage>
</organism>
<dbReference type="AlphaFoldDB" id="A0A743SNL0"/>
<name>A0A743SNL0_SALER</name>